<proteinExistence type="inferred from homology"/>
<evidence type="ECO:0000256" key="2">
    <source>
        <dbReference type="ARBA" id="ARBA00007849"/>
    </source>
</evidence>
<accession>A0A210PFH3</accession>
<dbReference type="InterPro" id="IPR032979">
    <property type="entry name" value="ENGase"/>
</dbReference>
<dbReference type="PANTHER" id="PTHR13246">
    <property type="entry name" value="ENDO BETA N-ACETYLGLUCOSAMINIDASE"/>
    <property type="match status" value="1"/>
</dbReference>
<dbReference type="Pfam" id="PF03644">
    <property type="entry name" value="Glyco_hydro_85"/>
    <property type="match status" value="1"/>
</dbReference>
<keyword evidence="6" id="KW-0326">Glycosidase</keyword>
<comment type="similarity">
    <text evidence="2">Belongs to the glycosyl hydrolase 85 family.</text>
</comment>
<dbReference type="OrthoDB" id="284473at2759"/>
<keyword evidence="5" id="KW-0378">Hydrolase</keyword>
<evidence type="ECO:0000256" key="1">
    <source>
        <dbReference type="ARBA" id="ARBA00004514"/>
    </source>
</evidence>
<comment type="catalytic activity">
    <reaction evidence="7">
        <text>an N(4)-(oligosaccharide-(1-&gt;3)-[oligosaccharide-(1-&gt;6)]-beta-D-Man-(1-&gt;4)-beta-D-GlcNAc-(1-&gt;4)-alpha-D-GlcNAc)-L-asparaginyl-[protein] + H2O = an oligosaccharide-(1-&gt;3)-[oligosaccharide-(1-&gt;6)]-beta-D-Man-(1-&gt;4)-D-GlcNAc + N(4)-(N-acetyl-beta-D-glucosaminyl)-L-asparaginyl-[protein]</text>
        <dbReference type="Rhea" id="RHEA:73067"/>
        <dbReference type="Rhea" id="RHEA-COMP:12603"/>
        <dbReference type="Rhea" id="RHEA-COMP:18176"/>
        <dbReference type="ChEBI" id="CHEBI:15377"/>
        <dbReference type="ChEBI" id="CHEBI:132248"/>
        <dbReference type="ChEBI" id="CHEBI:192714"/>
        <dbReference type="ChEBI" id="CHEBI:192715"/>
        <dbReference type="EC" id="3.2.1.96"/>
    </reaction>
</comment>
<evidence type="ECO:0000256" key="9">
    <source>
        <dbReference type="ARBA" id="ARBA00072457"/>
    </source>
</evidence>
<sequence>MAGPECLPFKTVEDVLEFEPENYKLFAATETLVRRVPIASDAPKTILCHDMRGGYLQDRFVQGSPDADSYRFYHWQYIDAFIYFSHNLLTVPPPGWTNTAHRHGVQMMGTLITEWDDGKKRCHQIIESEETYKKFADKMVAITQHYGMDGWLVNIENVVEAGKVQLLCDFVAYLTKRLHDVVPGSQVIWYDSVIKTGGLKWQDEVNEKNSMFFDVCDGIFLNYNWKDASLRRSKELASSRGRAMDVYVGVDVFGRGCLGGGGFNTVEALTAIRQHNMSAAIFAMGWVYETQGEANFLQNENRFWRLLHHLLPVRVLASSYLPFSTSFCQGFGQKYYSQGLEVDATSWHNLGLQELQPSLTNAQFEGKTPSTSSMALDTEMALLGGSCLKLSANPVPSDGSPVIYRLFCMEFEIKEPVVISYSFKCDQAGLDIFLQCEVSCGNKTKKFYFKGDNSDKKSESDSLATVFNPTPAVSFVTKYPSLKQALGNNGNDQWTTRYYRVDPSQTGEFTLTSVSVGLFHPSAPGQQTEAVTVRLGQIQIIPESCLDTEVAVSEVSVLKKDKDDGTKTLTWKCSKMSAVKYFNVHYTQNGVKHFGHSNCSTFVIGNGQSSTTDQGDVTQPASLSVVIQPVLKLGFALPLSSCPSVELKQ</sequence>
<keyword evidence="12" id="KW-1185">Reference proteome</keyword>
<dbReference type="CDD" id="cd06547">
    <property type="entry name" value="GH85_ENGase"/>
    <property type="match status" value="1"/>
</dbReference>
<dbReference type="STRING" id="6573.A0A210PFH3"/>
<evidence type="ECO:0000256" key="3">
    <source>
        <dbReference type="ARBA" id="ARBA00012566"/>
    </source>
</evidence>
<keyword evidence="4" id="KW-0963">Cytoplasm</keyword>
<name>A0A210PFH3_MIZYE</name>
<dbReference type="GO" id="GO:0005829">
    <property type="term" value="C:cytosol"/>
    <property type="evidence" value="ECO:0007669"/>
    <property type="project" value="UniProtKB-SubCell"/>
</dbReference>
<organism evidence="11 12">
    <name type="scientific">Mizuhopecten yessoensis</name>
    <name type="common">Japanese scallop</name>
    <name type="synonym">Patinopecten yessoensis</name>
    <dbReference type="NCBI Taxonomy" id="6573"/>
    <lineage>
        <taxon>Eukaryota</taxon>
        <taxon>Metazoa</taxon>
        <taxon>Spiralia</taxon>
        <taxon>Lophotrochozoa</taxon>
        <taxon>Mollusca</taxon>
        <taxon>Bivalvia</taxon>
        <taxon>Autobranchia</taxon>
        <taxon>Pteriomorphia</taxon>
        <taxon>Pectinida</taxon>
        <taxon>Pectinoidea</taxon>
        <taxon>Pectinidae</taxon>
        <taxon>Mizuhopecten</taxon>
    </lineage>
</organism>
<dbReference type="EC" id="3.2.1.96" evidence="3"/>
<evidence type="ECO:0000259" key="10">
    <source>
        <dbReference type="Pfam" id="PF03644"/>
    </source>
</evidence>
<gene>
    <name evidence="11" type="ORF">KP79_PYT05991</name>
</gene>
<reference evidence="11 12" key="1">
    <citation type="journal article" date="2017" name="Nat. Ecol. Evol.">
        <title>Scallop genome provides insights into evolution of bilaterian karyotype and development.</title>
        <authorList>
            <person name="Wang S."/>
            <person name="Zhang J."/>
            <person name="Jiao W."/>
            <person name="Li J."/>
            <person name="Xun X."/>
            <person name="Sun Y."/>
            <person name="Guo X."/>
            <person name="Huan P."/>
            <person name="Dong B."/>
            <person name="Zhang L."/>
            <person name="Hu X."/>
            <person name="Sun X."/>
            <person name="Wang J."/>
            <person name="Zhao C."/>
            <person name="Wang Y."/>
            <person name="Wang D."/>
            <person name="Huang X."/>
            <person name="Wang R."/>
            <person name="Lv J."/>
            <person name="Li Y."/>
            <person name="Zhang Z."/>
            <person name="Liu B."/>
            <person name="Lu W."/>
            <person name="Hui Y."/>
            <person name="Liang J."/>
            <person name="Zhou Z."/>
            <person name="Hou R."/>
            <person name="Li X."/>
            <person name="Liu Y."/>
            <person name="Li H."/>
            <person name="Ning X."/>
            <person name="Lin Y."/>
            <person name="Zhao L."/>
            <person name="Xing Q."/>
            <person name="Dou J."/>
            <person name="Li Y."/>
            <person name="Mao J."/>
            <person name="Guo H."/>
            <person name="Dou H."/>
            <person name="Li T."/>
            <person name="Mu C."/>
            <person name="Jiang W."/>
            <person name="Fu Q."/>
            <person name="Fu X."/>
            <person name="Miao Y."/>
            <person name="Liu J."/>
            <person name="Yu Q."/>
            <person name="Li R."/>
            <person name="Liao H."/>
            <person name="Li X."/>
            <person name="Kong Y."/>
            <person name="Jiang Z."/>
            <person name="Chourrout D."/>
            <person name="Li R."/>
            <person name="Bao Z."/>
        </authorList>
    </citation>
    <scope>NUCLEOTIDE SEQUENCE [LARGE SCALE GENOMIC DNA]</scope>
    <source>
        <strain evidence="11 12">PY_sf001</strain>
    </source>
</reference>
<dbReference type="PANTHER" id="PTHR13246:SF1">
    <property type="entry name" value="CYTOSOLIC ENDO-BETA-N-ACETYLGLUCOSAMINIDASE"/>
    <property type="match status" value="1"/>
</dbReference>
<evidence type="ECO:0000256" key="6">
    <source>
        <dbReference type="ARBA" id="ARBA00023295"/>
    </source>
</evidence>
<dbReference type="EMBL" id="NEDP02076736">
    <property type="protein sequence ID" value="OWF35240.1"/>
    <property type="molecule type" value="Genomic_DNA"/>
</dbReference>
<feature type="domain" description="Cytosolic endo-beta-N-acetylglucosaminidase TIM barrel" evidence="10">
    <location>
        <begin position="55"/>
        <end position="335"/>
    </location>
</feature>
<evidence type="ECO:0000256" key="4">
    <source>
        <dbReference type="ARBA" id="ARBA00022490"/>
    </source>
</evidence>
<evidence type="ECO:0000256" key="7">
    <source>
        <dbReference type="ARBA" id="ARBA00034414"/>
    </source>
</evidence>
<dbReference type="GO" id="GO:0033925">
    <property type="term" value="F:mannosyl-glycoprotein endo-beta-N-acetylglucosaminidase activity"/>
    <property type="evidence" value="ECO:0007669"/>
    <property type="project" value="UniProtKB-EC"/>
</dbReference>
<evidence type="ECO:0000313" key="12">
    <source>
        <dbReference type="Proteomes" id="UP000242188"/>
    </source>
</evidence>
<evidence type="ECO:0000256" key="8">
    <source>
        <dbReference type="ARBA" id="ARBA00054935"/>
    </source>
</evidence>
<dbReference type="Gene3D" id="2.60.120.260">
    <property type="entry name" value="Galactose-binding domain-like"/>
    <property type="match status" value="1"/>
</dbReference>
<evidence type="ECO:0000256" key="5">
    <source>
        <dbReference type="ARBA" id="ARBA00022801"/>
    </source>
</evidence>
<dbReference type="Gene3D" id="3.20.20.80">
    <property type="entry name" value="Glycosidases"/>
    <property type="match status" value="1"/>
</dbReference>
<comment type="subcellular location">
    <subcellularLocation>
        <location evidence="1">Cytoplasm</location>
        <location evidence="1">Cytosol</location>
    </subcellularLocation>
</comment>
<dbReference type="FunFam" id="3.20.20.80:FF:000043">
    <property type="entry name" value="cytosolic endo-beta-N-acetylglucosaminidase"/>
    <property type="match status" value="1"/>
</dbReference>
<dbReference type="InterPro" id="IPR005201">
    <property type="entry name" value="TIM_ENGase"/>
</dbReference>
<evidence type="ECO:0000313" key="11">
    <source>
        <dbReference type="EMBL" id="OWF35240.1"/>
    </source>
</evidence>
<comment type="caution">
    <text evidence="11">The sequence shown here is derived from an EMBL/GenBank/DDBJ whole genome shotgun (WGS) entry which is preliminary data.</text>
</comment>
<dbReference type="Proteomes" id="UP000242188">
    <property type="component" value="Unassembled WGS sequence"/>
</dbReference>
<dbReference type="AlphaFoldDB" id="A0A210PFH3"/>
<comment type="function">
    <text evidence="8">Endoglycosidase that releases N-glycans from glycoproteins by cleaving the beta-1,4-glycosidic bond in the N,N'-diacetylchitobiose core. Involved in the processing of free oligosaccharides in the cytosol.</text>
</comment>
<protein>
    <recommendedName>
        <fullName evidence="9">Cytosolic endo-beta-N-acetylglucosaminidase</fullName>
        <ecNumber evidence="3">3.2.1.96</ecNumber>
    </recommendedName>
</protein>